<sequence length="159" mass="17301">MPCPAGQEPDARLLTEAITRLHRALHSCMVRTDYPRKTLPLAQVELLQVLRERSPAHISDLTARRHLAPSTVSGLISRIIGAGLVARDVDPVNPRSSVVTLTDAGREKLAAWTRTHKDPMDAAYAALGDSERAVIAQALPVLFRLAEHVDEQAHGPELG</sequence>
<comment type="caution">
    <text evidence="2">The sequence shown here is derived from an EMBL/GenBank/DDBJ whole genome shotgun (WGS) entry which is preliminary data.</text>
</comment>
<reference evidence="2" key="1">
    <citation type="journal article" date="2014" name="Int. J. Syst. Evol. Microbiol.">
        <title>Complete genome sequence of Corynebacterium casei LMG S-19264T (=DSM 44701T), isolated from a smear-ripened cheese.</title>
        <authorList>
            <consortium name="US DOE Joint Genome Institute (JGI-PGF)"/>
            <person name="Walter F."/>
            <person name="Albersmeier A."/>
            <person name="Kalinowski J."/>
            <person name="Ruckert C."/>
        </authorList>
    </citation>
    <scope>NUCLEOTIDE SEQUENCE</scope>
    <source>
        <strain evidence="2">JCM 4369</strain>
    </source>
</reference>
<dbReference type="AlphaFoldDB" id="A0A918ICJ3"/>
<dbReference type="InterPro" id="IPR000835">
    <property type="entry name" value="HTH_MarR-typ"/>
</dbReference>
<evidence type="ECO:0000313" key="3">
    <source>
        <dbReference type="Proteomes" id="UP000618795"/>
    </source>
</evidence>
<dbReference type="GO" id="GO:0003700">
    <property type="term" value="F:DNA-binding transcription factor activity"/>
    <property type="evidence" value="ECO:0007669"/>
    <property type="project" value="InterPro"/>
</dbReference>
<dbReference type="InterPro" id="IPR036388">
    <property type="entry name" value="WH-like_DNA-bd_sf"/>
</dbReference>
<dbReference type="PANTHER" id="PTHR39515">
    <property type="entry name" value="CONSERVED PROTEIN"/>
    <property type="match status" value="1"/>
</dbReference>
<accession>A0A918ICJ3</accession>
<dbReference type="Gene3D" id="1.10.10.10">
    <property type="entry name" value="Winged helix-like DNA-binding domain superfamily/Winged helix DNA-binding domain"/>
    <property type="match status" value="1"/>
</dbReference>
<dbReference type="PANTHER" id="PTHR39515:SF2">
    <property type="entry name" value="HTH-TYPE TRANSCRIPTIONAL REGULATOR RV0880"/>
    <property type="match status" value="1"/>
</dbReference>
<keyword evidence="3" id="KW-1185">Reference proteome</keyword>
<gene>
    <name evidence="2" type="ORF">GCM10010260_41080</name>
</gene>
<reference evidence="2" key="2">
    <citation type="submission" date="2020-09" db="EMBL/GenBank/DDBJ databases">
        <authorList>
            <person name="Sun Q."/>
            <person name="Ohkuma M."/>
        </authorList>
    </citation>
    <scope>NUCLEOTIDE SEQUENCE</scope>
    <source>
        <strain evidence="2">JCM 4369</strain>
    </source>
</reference>
<dbReference type="PROSITE" id="PS50995">
    <property type="entry name" value="HTH_MARR_2"/>
    <property type="match status" value="1"/>
</dbReference>
<dbReference type="Pfam" id="PF01047">
    <property type="entry name" value="MarR"/>
    <property type="match status" value="1"/>
</dbReference>
<dbReference type="SUPFAM" id="SSF46785">
    <property type="entry name" value="Winged helix' DNA-binding domain"/>
    <property type="match status" value="1"/>
</dbReference>
<dbReference type="SMART" id="SM00347">
    <property type="entry name" value="HTH_MARR"/>
    <property type="match status" value="1"/>
</dbReference>
<evidence type="ECO:0000313" key="2">
    <source>
        <dbReference type="EMBL" id="GGV00354.1"/>
    </source>
</evidence>
<name>A0A918ICJ3_9ACTN</name>
<dbReference type="InterPro" id="IPR052526">
    <property type="entry name" value="HTH-type_Bedaq_tolerance"/>
</dbReference>
<evidence type="ECO:0000259" key="1">
    <source>
        <dbReference type="PROSITE" id="PS50995"/>
    </source>
</evidence>
<organism evidence="2 3">
    <name type="scientific">Streptomyces filipinensis</name>
    <dbReference type="NCBI Taxonomy" id="66887"/>
    <lineage>
        <taxon>Bacteria</taxon>
        <taxon>Bacillati</taxon>
        <taxon>Actinomycetota</taxon>
        <taxon>Actinomycetes</taxon>
        <taxon>Kitasatosporales</taxon>
        <taxon>Streptomycetaceae</taxon>
        <taxon>Streptomyces</taxon>
    </lineage>
</organism>
<proteinExistence type="predicted"/>
<dbReference type="EMBL" id="BMTD01000008">
    <property type="protein sequence ID" value="GGV00354.1"/>
    <property type="molecule type" value="Genomic_DNA"/>
</dbReference>
<feature type="domain" description="HTH marR-type" evidence="1">
    <location>
        <begin position="11"/>
        <end position="144"/>
    </location>
</feature>
<dbReference type="InterPro" id="IPR036390">
    <property type="entry name" value="WH_DNA-bd_sf"/>
</dbReference>
<protein>
    <recommendedName>
        <fullName evidence="1">HTH marR-type domain-containing protein</fullName>
    </recommendedName>
</protein>
<dbReference type="Proteomes" id="UP000618795">
    <property type="component" value="Unassembled WGS sequence"/>
</dbReference>